<comment type="caution">
    <text evidence="1">The sequence shown here is derived from an EMBL/GenBank/DDBJ whole genome shotgun (WGS) entry which is preliminary data.</text>
</comment>
<dbReference type="AlphaFoldDB" id="A0A921VE38"/>
<sequence length="313" mass="35068">MNAFVNNPPKWSLLETYEYTKSLHCMRLLKIPATEQLYRDWEFDEVTTLTASRGDLHALAWLAERYLPDGRLAAAANAAARTKDGDLEFLQWAYPQVPAYTFLEAVASSAGGGHLEVLKWLSEVIDELPLTAECIDQAASGGHLEVWLHDNRAEGCTISAMNRAAENDHLEVVKWMHAMRNEGCSVSAMEKAAGNGHLEIVKWLHLHRSEGCTERAMDWAAQGGHLDVVKWLHVNRMLGSFVIASALVPQIAKIIKTKSAKDVSDKFQVLYITDVAMLFVYGYGESLWPIYIPATAEFLTRVSMLVAKIYFDR</sequence>
<accession>A0A921VE38</accession>
<reference evidence="1" key="1">
    <citation type="journal article" date="2015" name="Genom Data">
        <title>Genome sequences of six Phytophthora species associated with forests in New Zealand.</title>
        <authorList>
            <person name="Studholme D.J."/>
            <person name="McDougal R.L."/>
            <person name="Sambles C."/>
            <person name="Hansen E."/>
            <person name="Hardy G."/>
            <person name="Grant M."/>
            <person name="Ganley R.J."/>
            <person name="Williams N.M."/>
        </authorList>
    </citation>
    <scope>NUCLEOTIDE SEQUENCE</scope>
    <source>
        <strain evidence="1">NZFS 3630</strain>
    </source>
</reference>
<proteinExistence type="predicted"/>
<dbReference type="PANTHER" id="PTHR46586:SF3">
    <property type="entry name" value="ANKYRIN REPEAT-CONTAINING PROTEIN"/>
    <property type="match status" value="1"/>
</dbReference>
<gene>
    <name evidence="1" type="ORF">JM18_002265</name>
</gene>
<dbReference type="Gene3D" id="1.25.40.20">
    <property type="entry name" value="Ankyrin repeat-containing domain"/>
    <property type="match status" value="1"/>
</dbReference>
<dbReference type="Gene3D" id="1.20.1280.290">
    <property type="match status" value="1"/>
</dbReference>
<dbReference type="Proteomes" id="UP000792063">
    <property type="component" value="Unassembled WGS sequence"/>
</dbReference>
<dbReference type="InterPro" id="IPR002110">
    <property type="entry name" value="Ankyrin_rpt"/>
</dbReference>
<organism evidence="1 2">
    <name type="scientific">Phytophthora kernoviae</name>
    <dbReference type="NCBI Taxonomy" id="325452"/>
    <lineage>
        <taxon>Eukaryota</taxon>
        <taxon>Sar</taxon>
        <taxon>Stramenopiles</taxon>
        <taxon>Oomycota</taxon>
        <taxon>Peronosporomycetes</taxon>
        <taxon>Peronosporales</taxon>
        <taxon>Peronosporaceae</taxon>
        <taxon>Phytophthora</taxon>
    </lineage>
</organism>
<evidence type="ECO:0000313" key="1">
    <source>
        <dbReference type="EMBL" id="KAG2530428.1"/>
    </source>
</evidence>
<dbReference type="InterPro" id="IPR036770">
    <property type="entry name" value="Ankyrin_rpt-contain_sf"/>
</dbReference>
<name>A0A921VE38_9STRA</name>
<reference evidence="1" key="2">
    <citation type="submission" date="2020-06" db="EMBL/GenBank/DDBJ databases">
        <authorList>
            <person name="Studholme D.J."/>
        </authorList>
    </citation>
    <scope>NUCLEOTIDE SEQUENCE</scope>
    <source>
        <strain evidence="1">NZFS 3630</strain>
    </source>
</reference>
<evidence type="ECO:0008006" key="3">
    <source>
        <dbReference type="Google" id="ProtNLM"/>
    </source>
</evidence>
<dbReference type="SUPFAM" id="SSF140860">
    <property type="entry name" value="Pseudo ankyrin repeat-like"/>
    <property type="match status" value="1"/>
</dbReference>
<dbReference type="Pfam" id="PF13637">
    <property type="entry name" value="Ank_4"/>
    <property type="match status" value="1"/>
</dbReference>
<protein>
    <recommendedName>
        <fullName evidence="3">Ankyrin repeat-containing domain</fullName>
    </recommendedName>
</protein>
<dbReference type="InterPro" id="IPR052050">
    <property type="entry name" value="SecEffector_AnkRepeat"/>
</dbReference>
<evidence type="ECO:0000313" key="2">
    <source>
        <dbReference type="Proteomes" id="UP000792063"/>
    </source>
</evidence>
<dbReference type="PANTHER" id="PTHR46586">
    <property type="entry name" value="ANKYRIN REPEAT-CONTAINING PROTEIN"/>
    <property type="match status" value="1"/>
</dbReference>
<dbReference type="EMBL" id="JPWU03000031">
    <property type="protein sequence ID" value="KAG2530428.1"/>
    <property type="molecule type" value="Genomic_DNA"/>
</dbReference>